<reference evidence="2" key="1">
    <citation type="journal article" date="2022" name="Mol. Ecol. Resour.">
        <title>The genomes of chicory, endive, great burdock and yacon provide insights into Asteraceae palaeo-polyploidization history and plant inulin production.</title>
        <authorList>
            <person name="Fan W."/>
            <person name="Wang S."/>
            <person name="Wang H."/>
            <person name="Wang A."/>
            <person name="Jiang F."/>
            <person name="Liu H."/>
            <person name="Zhao H."/>
            <person name="Xu D."/>
            <person name="Zhang Y."/>
        </authorList>
    </citation>
    <scope>NUCLEOTIDE SEQUENCE [LARGE SCALE GENOMIC DNA]</scope>
    <source>
        <strain evidence="2">cv. Yunnan</strain>
    </source>
</reference>
<gene>
    <name evidence="1" type="ORF">L1987_44035</name>
</gene>
<evidence type="ECO:0000313" key="2">
    <source>
        <dbReference type="Proteomes" id="UP001056120"/>
    </source>
</evidence>
<dbReference type="EMBL" id="CM042031">
    <property type="protein sequence ID" value="KAI3784927.1"/>
    <property type="molecule type" value="Genomic_DNA"/>
</dbReference>
<dbReference type="Proteomes" id="UP001056120">
    <property type="component" value="Linkage Group LG14"/>
</dbReference>
<evidence type="ECO:0000313" key="1">
    <source>
        <dbReference type="EMBL" id="KAI3784927.1"/>
    </source>
</evidence>
<protein>
    <submittedName>
        <fullName evidence="1">Uncharacterized protein</fullName>
    </submittedName>
</protein>
<keyword evidence="2" id="KW-1185">Reference proteome</keyword>
<organism evidence="1 2">
    <name type="scientific">Smallanthus sonchifolius</name>
    <dbReference type="NCBI Taxonomy" id="185202"/>
    <lineage>
        <taxon>Eukaryota</taxon>
        <taxon>Viridiplantae</taxon>
        <taxon>Streptophyta</taxon>
        <taxon>Embryophyta</taxon>
        <taxon>Tracheophyta</taxon>
        <taxon>Spermatophyta</taxon>
        <taxon>Magnoliopsida</taxon>
        <taxon>eudicotyledons</taxon>
        <taxon>Gunneridae</taxon>
        <taxon>Pentapetalae</taxon>
        <taxon>asterids</taxon>
        <taxon>campanulids</taxon>
        <taxon>Asterales</taxon>
        <taxon>Asteraceae</taxon>
        <taxon>Asteroideae</taxon>
        <taxon>Heliantheae alliance</taxon>
        <taxon>Millerieae</taxon>
        <taxon>Smallanthus</taxon>
    </lineage>
</organism>
<name>A0ACB9GNC0_9ASTR</name>
<accession>A0ACB9GNC0</accession>
<sequence>MIYKSPLINTLSLIHTTLQSTIMLTFSLPFFSLLLLFASTTTAQPYTATDRFFLDCGSSSSNTIYGRRWDGDENSKFVPSNIITISFSSKLDKLDPSVPETPYSTARIFNASSFTYTFPVSEGPKLLRLYFYPTTYAGLNPDQSYFSVSSNGYSLLTNFSAFLASSFLAKTRSDARVNGPQVPHLVKEYIIYVIDKQSLNVIFTPSPNSYAFINAIEIVSAPENLYFNSTKMKSVGMTTDPNITDGKALENFYRLNVGGGHISGDNDTGMYRSWDPDDIYIYGAAYGSTPFSPIPITYTSETPSYTAPEIVYQSQRSMGNHTDILYNLTWIFSVDSGFHYNLRLHFCNIIQQYTRKGQMVFMIFINNQTADKEIDLFDLTPDSGYPVYKDYVVFVHDPDGSRGKQYLWVAMQPNPYASGLYFDAYLNGLEVFKLSTDRNLASPNPELSYTTPPTGQTTTVKRSKKKPPYAVIIGGVGGALVLLTILVLIVLKQRRRVKHYAAAEDRSSYGPAYSESKSSHSTLPSDRCRRFSFTEVKAATNEFNDDFVIGNGGFGKVYKGYIDNATTAVAIKRLNESSSQGLQEFTMEIGLLSKLRHVQLVSLIGYCEDEGEMILVYDYMAHGTLREHLYRTNKPPLPWKRRLQICIGAAKGLHYLHTGAKRTIIHRDVKSTNILLDENWVAKVSDFGLSKLGPQDQAQNHVSTVVKGSIGYVDPEYYRTQQLTDKSDVYSFGVVLLEVLCARPVMIPGLPKEQVSLAEWGKYCYRKDNLNKIIDPKLRSEIAPECLKQFGVVAVSCLKAQGSERPAMDEVVWGLEFALELQEAADRKVETMPEDQELPFLVQGETPPPTTDDDMFTGSSAIRNGTSSISSSDEGFKSETVFSEILKPAGR</sequence>
<proteinExistence type="predicted"/>
<comment type="caution">
    <text evidence="1">The sequence shown here is derived from an EMBL/GenBank/DDBJ whole genome shotgun (WGS) entry which is preliminary data.</text>
</comment>
<reference evidence="1 2" key="2">
    <citation type="journal article" date="2022" name="Mol. Ecol. Resour.">
        <title>The genomes of chicory, endive, great burdock and yacon provide insights into Asteraceae paleo-polyploidization history and plant inulin production.</title>
        <authorList>
            <person name="Fan W."/>
            <person name="Wang S."/>
            <person name="Wang H."/>
            <person name="Wang A."/>
            <person name="Jiang F."/>
            <person name="Liu H."/>
            <person name="Zhao H."/>
            <person name="Xu D."/>
            <person name="Zhang Y."/>
        </authorList>
    </citation>
    <scope>NUCLEOTIDE SEQUENCE [LARGE SCALE GENOMIC DNA]</scope>
    <source>
        <strain evidence="2">cv. Yunnan</strain>
        <tissue evidence="1">Leaves</tissue>
    </source>
</reference>